<keyword evidence="1" id="KW-1133">Transmembrane helix</keyword>
<name>A0A5D4TXQ1_9BACI</name>
<dbReference type="AlphaFoldDB" id="A0A5D4TXQ1"/>
<dbReference type="Proteomes" id="UP000325054">
    <property type="component" value="Unassembled WGS sequence"/>
</dbReference>
<keyword evidence="1" id="KW-0472">Membrane</keyword>
<keyword evidence="1" id="KW-0812">Transmembrane</keyword>
<dbReference type="EMBL" id="VTEW01000006">
    <property type="protein sequence ID" value="TYS79775.1"/>
    <property type="molecule type" value="Genomic_DNA"/>
</dbReference>
<accession>A0A5D4TXQ1</accession>
<evidence type="ECO:0000313" key="2">
    <source>
        <dbReference type="EMBL" id="TYS79775.1"/>
    </source>
</evidence>
<proteinExistence type="predicted"/>
<sequence length="119" mass="13892">MKILKENKLLIGFSLSLLINVFLFFQLEDRKEVKEAQFDKVQDGVEYAIQFGDILTKKYAEVSEAEKAEYLTAMSWSLELSTHTMETIQPDDDLYSRLADLFSLYSFIPASENFKFLWN</sequence>
<feature type="transmembrane region" description="Helical" evidence="1">
    <location>
        <begin position="9"/>
        <end position="27"/>
    </location>
</feature>
<evidence type="ECO:0000256" key="1">
    <source>
        <dbReference type="SAM" id="Phobius"/>
    </source>
</evidence>
<comment type="caution">
    <text evidence="2">The sequence shown here is derived from an EMBL/GenBank/DDBJ whole genome shotgun (WGS) entry which is preliminary data.</text>
</comment>
<evidence type="ECO:0000313" key="3">
    <source>
        <dbReference type="Proteomes" id="UP000325054"/>
    </source>
</evidence>
<protein>
    <submittedName>
        <fullName evidence="2">Uncharacterized protein</fullName>
    </submittedName>
</protein>
<reference evidence="2 3" key="1">
    <citation type="submission" date="2019-08" db="EMBL/GenBank/DDBJ databases">
        <title>Bacillus genomes from the desert of Cuatro Cienegas, Coahuila.</title>
        <authorList>
            <person name="Olmedo-Alvarez G."/>
        </authorList>
    </citation>
    <scope>NUCLEOTIDE SEQUENCE [LARGE SCALE GENOMIC DNA]</scope>
    <source>
        <strain evidence="2 3">CH451a_14T</strain>
    </source>
</reference>
<organism evidence="2 3">
    <name type="scientific">Rossellomorea aquimaris</name>
    <dbReference type="NCBI Taxonomy" id="189382"/>
    <lineage>
        <taxon>Bacteria</taxon>
        <taxon>Bacillati</taxon>
        <taxon>Bacillota</taxon>
        <taxon>Bacilli</taxon>
        <taxon>Bacillales</taxon>
        <taxon>Bacillaceae</taxon>
        <taxon>Rossellomorea</taxon>
    </lineage>
</organism>
<dbReference type="RefSeq" id="WP_148991568.1">
    <property type="nucleotide sequence ID" value="NZ_VTEW01000006.1"/>
</dbReference>
<dbReference type="OrthoDB" id="2888307at2"/>
<gene>
    <name evidence="2" type="ORF">FZC80_09020</name>
</gene>